<reference evidence="22" key="1">
    <citation type="submission" date="2010-02" db="EMBL/GenBank/DDBJ databases">
        <title>Complete sequence of Desulfurivibrio alkaliphilus AHT2.</title>
        <authorList>
            <consortium name="US DOE Joint Genome Institute"/>
            <person name="Pitluck S."/>
            <person name="Chertkov O."/>
            <person name="Detter J.C."/>
            <person name="Han C."/>
            <person name="Tapia R."/>
            <person name="Larimer F."/>
            <person name="Land M."/>
            <person name="Hauser L."/>
            <person name="Kyrpides N."/>
            <person name="Mikhailova N."/>
            <person name="Sorokin D.Y."/>
            <person name="Muyzer G."/>
            <person name="Woyke T."/>
        </authorList>
    </citation>
    <scope>NUCLEOTIDE SEQUENCE [LARGE SCALE GENOMIC DNA]</scope>
    <source>
        <strain evidence="22">DSM 19089 / UNIQEM U267 / AHT2</strain>
    </source>
</reference>
<dbReference type="InParanoid" id="D6Z2H6"/>
<dbReference type="CAZy" id="GT51">
    <property type="family name" value="Glycosyltransferase Family 51"/>
</dbReference>
<dbReference type="InterPro" id="IPR036950">
    <property type="entry name" value="PBP_transglycosylase"/>
</dbReference>
<dbReference type="HOGENOM" id="CLU_309667_0_0_7"/>
<keyword evidence="22" id="KW-1185">Reference proteome</keyword>
<evidence type="ECO:0000256" key="3">
    <source>
        <dbReference type="ARBA" id="ARBA00007090"/>
    </source>
</evidence>
<evidence type="ECO:0000256" key="9">
    <source>
        <dbReference type="ARBA" id="ARBA00022679"/>
    </source>
</evidence>
<dbReference type="STRING" id="589865.DaAHT2_1053"/>
<dbReference type="SUPFAM" id="SSF56601">
    <property type="entry name" value="beta-lactamase/transpeptidase-like"/>
    <property type="match status" value="1"/>
</dbReference>
<dbReference type="InterPro" id="IPR001460">
    <property type="entry name" value="PCN-bd_Tpept"/>
</dbReference>
<evidence type="ECO:0000256" key="16">
    <source>
        <dbReference type="ARBA" id="ARBA00034000"/>
    </source>
</evidence>
<keyword evidence="7" id="KW-0645">Protease</keyword>
<evidence type="ECO:0000256" key="12">
    <source>
        <dbReference type="ARBA" id="ARBA00022984"/>
    </source>
</evidence>
<dbReference type="InterPro" id="IPR001264">
    <property type="entry name" value="Glyco_trans_51"/>
</dbReference>
<evidence type="ECO:0000313" key="22">
    <source>
        <dbReference type="Proteomes" id="UP000001508"/>
    </source>
</evidence>
<keyword evidence="5" id="KW-1003">Cell membrane</keyword>
<dbReference type="OrthoDB" id="9766909at2"/>
<keyword evidence="14" id="KW-0511">Multifunctional enzyme</keyword>
<protein>
    <submittedName>
        <fullName evidence="21">Glycosyl transferase family 51</fullName>
    </submittedName>
</protein>
<evidence type="ECO:0000256" key="11">
    <source>
        <dbReference type="ARBA" id="ARBA00022960"/>
    </source>
</evidence>
<evidence type="ECO:0000256" key="4">
    <source>
        <dbReference type="ARBA" id="ARBA00007739"/>
    </source>
</evidence>
<evidence type="ECO:0000256" key="7">
    <source>
        <dbReference type="ARBA" id="ARBA00022670"/>
    </source>
</evidence>
<dbReference type="GO" id="GO:0009252">
    <property type="term" value="P:peptidoglycan biosynthetic process"/>
    <property type="evidence" value="ECO:0007669"/>
    <property type="project" value="UniProtKB-UniPathway"/>
</dbReference>
<evidence type="ECO:0000256" key="1">
    <source>
        <dbReference type="ARBA" id="ARBA00004236"/>
    </source>
</evidence>
<dbReference type="KEGG" id="dak:DaAHT2_1053"/>
<feature type="compositionally biased region" description="Basic and acidic residues" evidence="18">
    <location>
        <begin position="26"/>
        <end position="35"/>
    </location>
</feature>
<keyword evidence="6" id="KW-0121">Carboxypeptidase</keyword>
<dbReference type="InterPro" id="IPR050396">
    <property type="entry name" value="Glycosyltr_51/Transpeptidase"/>
</dbReference>
<comment type="similarity">
    <text evidence="3">In the C-terminal section; belongs to the transpeptidase family.</text>
</comment>
<feature type="region of interest" description="Disordered" evidence="18">
    <location>
        <begin position="1"/>
        <end position="35"/>
    </location>
</feature>
<evidence type="ECO:0000256" key="8">
    <source>
        <dbReference type="ARBA" id="ARBA00022676"/>
    </source>
</evidence>
<keyword evidence="13" id="KW-0472">Membrane</keyword>
<dbReference type="EMBL" id="CP001940">
    <property type="protein sequence ID" value="ADH85751.1"/>
    <property type="molecule type" value="Genomic_DNA"/>
</dbReference>
<evidence type="ECO:0000256" key="18">
    <source>
        <dbReference type="SAM" id="MobiDB-lite"/>
    </source>
</evidence>
<evidence type="ECO:0000256" key="17">
    <source>
        <dbReference type="ARBA" id="ARBA00049902"/>
    </source>
</evidence>
<sequence length="951" mass="109201">MSSPKDQKTTDQATGTAKQSAAAGRQDSRRRDPREQALKYKAFKHTFSEDAIRRGLSDKALDKKLRRSNSLVERYRHYLELRQQAGLVNLAYPWRNPFNWLMFATFFWLPRVLRWGVLTLLALLAINYIPGPTQHIVEILAARAVYDTAPIARLPASLESYAHSARIVDRQGNTIKSYGRRQVTLEVPEPARKAILACEDHYFLPHDAYPWYVNAFLIHPGVSWFNMAGAVRDTLRGTPRGASTVVMQNAKKILGNTQRTVANKLEEIILAYMMVARFGKEQNLDFYINTVPVGANIYGLPAAAESYFRKDLEELNYQQLVAIGAFIPNHFRQVAFYRIVNGRNFDELDPNLAGHARAAINKVNLALAHLHRLGEISEREYRQWRLHDEESIRNIGFRDFRSPLYGEEEWTSWNVIREVTSRSYRINGREVSGSQLLLDQPGDVVIETAIDLNLTENAKKIIDDFLNSPEYRNVLRRSNRNLWRRELARYDHLPRQAPFEDFAGFMEQLERHLNVGVIAVNQHGEIVSYVGGKEFGGAEGAANLIAAETDNTDGTDGQAASPPRPVIIDLMNRRATVTPSSTIKPVVGYYAMVAADVKPEHTFADEPVEFKYMEEEGRQIWLPRNWYDYDQRGSGNNRYRGRQYSLTEAQVLSVNTIFARLYTNRLVQNAMLSAFDRLGLEYNREDARYWPFGIGATDLPVQQWLAVYNAFLDGFYREPTFVSRITVNDRVIYQRAEDPALRPLPLFDARREREASLKILHEVVSRGTGVAMRDNFPYFRNLVSGKTGTAPQGRSSLFVSHFNPQRDRGRYQDETLTMMVLFTTNTGGFKSVGMSSEGPVKVAGEIYNHLFQQRLQEMMDRKIDQARQDNAHFRNNHVYWANVNRYLDTLLNDRCPDSRHHIHEYVVGVDGFAEAVEQILSPNNQIYTGRDEIFNALVRYYCDQERIIRID</sequence>
<dbReference type="InterPro" id="IPR012338">
    <property type="entry name" value="Beta-lactam/transpept-like"/>
</dbReference>
<evidence type="ECO:0000256" key="10">
    <source>
        <dbReference type="ARBA" id="ARBA00022801"/>
    </source>
</evidence>
<keyword evidence="10" id="KW-0378">Hydrolase</keyword>
<dbReference type="InterPro" id="IPR023346">
    <property type="entry name" value="Lysozyme-like_dom_sf"/>
</dbReference>
<organism evidence="21 22">
    <name type="scientific">Desulfurivibrio alkaliphilus (strain DSM 19089 / UNIQEM U267 / AHT2)</name>
    <dbReference type="NCBI Taxonomy" id="589865"/>
    <lineage>
        <taxon>Bacteria</taxon>
        <taxon>Pseudomonadati</taxon>
        <taxon>Thermodesulfobacteriota</taxon>
        <taxon>Desulfobulbia</taxon>
        <taxon>Desulfobulbales</taxon>
        <taxon>Desulfobulbaceae</taxon>
        <taxon>Desulfurivibrio</taxon>
    </lineage>
</organism>
<dbReference type="Pfam" id="PF00912">
    <property type="entry name" value="Transgly"/>
    <property type="match status" value="1"/>
</dbReference>
<evidence type="ECO:0000256" key="14">
    <source>
        <dbReference type="ARBA" id="ARBA00023268"/>
    </source>
</evidence>
<comment type="similarity">
    <text evidence="4">In the N-terminal section; belongs to the glycosyltransferase 51 family.</text>
</comment>
<keyword evidence="11" id="KW-0133">Cell shape</keyword>
<feature type="domain" description="Penicillin-binding protein transpeptidase" evidence="19">
    <location>
        <begin position="521"/>
        <end position="792"/>
    </location>
</feature>
<comment type="catalytic activity">
    <reaction evidence="17">
        <text>[GlcNAc-(1-&gt;4)-Mur2Ac(oyl-L-Ala-gamma-D-Glu-L-Lys-D-Ala-D-Ala)](n)-di-trans,octa-cis-undecaprenyl diphosphate + beta-D-GlcNAc-(1-&gt;4)-Mur2Ac(oyl-L-Ala-gamma-D-Glu-L-Lys-D-Ala-D-Ala)-di-trans,octa-cis-undecaprenyl diphosphate = [GlcNAc-(1-&gt;4)-Mur2Ac(oyl-L-Ala-gamma-D-Glu-L-Lys-D-Ala-D-Ala)](n+1)-di-trans,octa-cis-undecaprenyl diphosphate + di-trans,octa-cis-undecaprenyl diphosphate + H(+)</text>
        <dbReference type="Rhea" id="RHEA:23708"/>
        <dbReference type="Rhea" id="RHEA-COMP:9602"/>
        <dbReference type="Rhea" id="RHEA-COMP:9603"/>
        <dbReference type="ChEBI" id="CHEBI:15378"/>
        <dbReference type="ChEBI" id="CHEBI:58405"/>
        <dbReference type="ChEBI" id="CHEBI:60033"/>
        <dbReference type="ChEBI" id="CHEBI:78435"/>
        <dbReference type="EC" id="2.4.99.28"/>
    </reaction>
</comment>
<evidence type="ECO:0000256" key="6">
    <source>
        <dbReference type="ARBA" id="ARBA00022645"/>
    </source>
</evidence>
<evidence type="ECO:0000259" key="19">
    <source>
        <dbReference type="Pfam" id="PF00905"/>
    </source>
</evidence>
<dbReference type="PANTHER" id="PTHR32282">
    <property type="entry name" value="BINDING PROTEIN TRANSPEPTIDASE, PUTATIVE-RELATED"/>
    <property type="match status" value="1"/>
</dbReference>
<dbReference type="Pfam" id="PF00905">
    <property type="entry name" value="Transpeptidase"/>
    <property type="match status" value="1"/>
</dbReference>
<dbReference type="Gene3D" id="1.10.3810.10">
    <property type="entry name" value="Biosynthetic peptidoglycan transglycosylase-like"/>
    <property type="match status" value="1"/>
</dbReference>
<feature type="domain" description="Glycosyl transferase family 51" evidence="20">
    <location>
        <begin position="182"/>
        <end position="329"/>
    </location>
</feature>
<dbReference type="GO" id="GO:0009002">
    <property type="term" value="F:serine-type D-Ala-D-Ala carboxypeptidase activity"/>
    <property type="evidence" value="ECO:0007669"/>
    <property type="project" value="UniProtKB-EC"/>
</dbReference>
<evidence type="ECO:0000256" key="5">
    <source>
        <dbReference type="ARBA" id="ARBA00022475"/>
    </source>
</evidence>
<evidence type="ECO:0000256" key="15">
    <source>
        <dbReference type="ARBA" id="ARBA00023316"/>
    </source>
</evidence>
<comment type="subcellular location">
    <subcellularLocation>
        <location evidence="1">Cell membrane</location>
    </subcellularLocation>
</comment>
<feature type="compositionally biased region" description="Polar residues" evidence="18">
    <location>
        <begin position="10"/>
        <end position="19"/>
    </location>
</feature>
<dbReference type="PANTHER" id="PTHR32282:SF11">
    <property type="entry name" value="PENICILLIN-BINDING PROTEIN 1B"/>
    <property type="match status" value="1"/>
</dbReference>
<dbReference type="GO" id="GO:0008658">
    <property type="term" value="F:penicillin binding"/>
    <property type="evidence" value="ECO:0007669"/>
    <property type="project" value="InterPro"/>
</dbReference>
<dbReference type="RefSeq" id="WP_013163280.1">
    <property type="nucleotide sequence ID" value="NC_014216.1"/>
</dbReference>
<dbReference type="SUPFAM" id="SSF53955">
    <property type="entry name" value="Lysozyme-like"/>
    <property type="match status" value="1"/>
</dbReference>
<dbReference type="GO" id="GO:0008360">
    <property type="term" value="P:regulation of cell shape"/>
    <property type="evidence" value="ECO:0007669"/>
    <property type="project" value="UniProtKB-KW"/>
</dbReference>
<dbReference type="GO" id="GO:0008955">
    <property type="term" value="F:peptidoglycan glycosyltransferase activity"/>
    <property type="evidence" value="ECO:0007669"/>
    <property type="project" value="UniProtKB-EC"/>
</dbReference>
<proteinExistence type="inferred from homology"/>
<accession>D6Z2H6</accession>
<evidence type="ECO:0000259" key="20">
    <source>
        <dbReference type="Pfam" id="PF00912"/>
    </source>
</evidence>
<evidence type="ECO:0000256" key="13">
    <source>
        <dbReference type="ARBA" id="ARBA00023136"/>
    </source>
</evidence>
<keyword evidence="8" id="KW-0328">Glycosyltransferase</keyword>
<dbReference type="GO" id="GO:0005886">
    <property type="term" value="C:plasma membrane"/>
    <property type="evidence" value="ECO:0007669"/>
    <property type="project" value="UniProtKB-SubCell"/>
</dbReference>
<keyword evidence="12" id="KW-0573">Peptidoglycan synthesis</keyword>
<dbReference type="Gene3D" id="3.40.710.10">
    <property type="entry name" value="DD-peptidase/beta-lactamase superfamily"/>
    <property type="match status" value="1"/>
</dbReference>
<comment type="pathway">
    <text evidence="2">Cell wall biogenesis; peptidoglycan biosynthesis.</text>
</comment>
<evidence type="ECO:0000256" key="2">
    <source>
        <dbReference type="ARBA" id="ARBA00004752"/>
    </source>
</evidence>
<dbReference type="AlphaFoldDB" id="D6Z2H6"/>
<dbReference type="GO" id="GO:0006508">
    <property type="term" value="P:proteolysis"/>
    <property type="evidence" value="ECO:0007669"/>
    <property type="project" value="UniProtKB-KW"/>
</dbReference>
<dbReference type="GO" id="GO:0071555">
    <property type="term" value="P:cell wall organization"/>
    <property type="evidence" value="ECO:0007669"/>
    <property type="project" value="UniProtKB-KW"/>
</dbReference>
<dbReference type="GO" id="GO:0030288">
    <property type="term" value="C:outer membrane-bounded periplasmic space"/>
    <property type="evidence" value="ECO:0007669"/>
    <property type="project" value="TreeGrafter"/>
</dbReference>
<keyword evidence="9 21" id="KW-0808">Transferase</keyword>
<dbReference type="UniPathway" id="UPA00219"/>
<keyword evidence="15" id="KW-0961">Cell wall biogenesis/degradation</keyword>
<evidence type="ECO:0000313" key="21">
    <source>
        <dbReference type="EMBL" id="ADH85751.1"/>
    </source>
</evidence>
<comment type="catalytic activity">
    <reaction evidence="16">
        <text>Preferential cleavage: (Ac)2-L-Lys-D-Ala-|-D-Ala. Also transpeptidation of peptidyl-alanyl moieties that are N-acyl substituents of D-alanine.</text>
        <dbReference type="EC" id="3.4.16.4"/>
    </reaction>
</comment>
<dbReference type="Proteomes" id="UP000001508">
    <property type="component" value="Chromosome"/>
</dbReference>
<dbReference type="eggNOG" id="COG0744">
    <property type="taxonomic scope" value="Bacteria"/>
</dbReference>
<name>D6Z2H6_DESAT</name>
<gene>
    <name evidence="21" type="ordered locus">DaAHT2_1053</name>
</gene>